<evidence type="ECO:0000313" key="1">
    <source>
        <dbReference type="EMBL" id="ADY14345.1"/>
    </source>
</evidence>
<dbReference type="AlphaFoldDB" id="F0RSE4"/>
<proteinExistence type="predicted"/>
<name>F0RSE4_SPHGB</name>
<organism evidence="1 2">
    <name type="scientific">Sphaerochaeta globosa (strain ATCC BAA-1886 / DSM 22777 / Buddy)</name>
    <name type="common">Spirochaeta sp. (strain Buddy)</name>
    <dbReference type="NCBI Taxonomy" id="158189"/>
    <lineage>
        <taxon>Bacteria</taxon>
        <taxon>Pseudomonadati</taxon>
        <taxon>Spirochaetota</taxon>
        <taxon>Spirochaetia</taxon>
        <taxon>Spirochaetales</taxon>
        <taxon>Sphaerochaetaceae</taxon>
        <taxon>Sphaerochaeta</taxon>
    </lineage>
</organism>
<keyword evidence="2" id="KW-1185">Reference proteome</keyword>
<evidence type="ECO:0000313" key="2">
    <source>
        <dbReference type="Proteomes" id="UP000008466"/>
    </source>
</evidence>
<dbReference type="EMBL" id="CP002541">
    <property type="protein sequence ID" value="ADY14345.1"/>
    <property type="molecule type" value="Genomic_DNA"/>
</dbReference>
<reference evidence="2" key="1">
    <citation type="submission" date="2011-02" db="EMBL/GenBank/DDBJ databases">
        <title>Complete sequence of Spirochaeta sp. Buddy.</title>
        <authorList>
            <person name="Lucas S."/>
            <person name="Copeland A."/>
            <person name="Lapidus A."/>
            <person name="Cheng J.-F."/>
            <person name="Goodwin L."/>
            <person name="Pitluck S."/>
            <person name="Zeytun A."/>
            <person name="Detter J.C."/>
            <person name="Han C."/>
            <person name="Tapia R."/>
            <person name="Land M."/>
            <person name="Hauser L."/>
            <person name="Kyrpides N."/>
            <person name="Ivanova N."/>
            <person name="Mikhailova N."/>
            <person name="Pagani I."/>
            <person name="Ritalahti K.M."/>
            <person name="Loeffler F.E."/>
            <person name="Woyke T."/>
        </authorList>
    </citation>
    <scope>NUCLEOTIDE SEQUENCE [LARGE SCALE GENOMIC DNA]</scope>
    <source>
        <strain evidence="2">ATCC BAA-1886 / DSM 22777 / Buddy</strain>
    </source>
</reference>
<protein>
    <submittedName>
        <fullName evidence="1">Uncharacterized protein</fullName>
    </submittedName>
</protein>
<dbReference type="RefSeq" id="WP_013608190.1">
    <property type="nucleotide sequence ID" value="NC_015152.1"/>
</dbReference>
<dbReference type="HOGENOM" id="CLU_2496284_0_0_12"/>
<dbReference type="Proteomes" id="UP000008466">
    <property type="component" value="Chromosome"/>
</dbReference>
<sequence length="86" mass="10526">MEFTQHDHQRQRERLSQSFHFSQACRQEGIDTQYLEHCMRTTKKKSMLIQALVQVVLQLQRTYTVHRLQRLEYKVQVFQRKLYGTL</sequence>
<accession>F0RSE4</accession>
<dbReference type="STRING" id="158189.SpiBuddy_2534"/>
<dbReference type="KEGG" id="sbu:SpiBuddy_2534"/>
<gene>
    <name evidence="1" type="ordered locus">SpiBuddy_2534</name>
</gene>